<feature type="domain" description="RNA polymerase Rpb2" evidence="8">
    <location>
        <begin position="96"/>
        <end position="157"/>
    </location>
</feature>
<comment type="caution">
    <text evidence="9">The sequence shown here is derived from an EMBL/GenBank/DDBJ whole genome shotgun (WGS) entry which is preliminary data.</text>
</comment>
<dbReference type="EC" id="2.7.7.6" evidence="2"/>
<name>A0AAV8QZY5_ENSVE</name>
<dbReference type="Gene3D" id="3.90.1800.10">
    <property type="entry name" value="RNA polymerase alpha subunit dimerisation domain"/>
    <property type="match status" value="1"/>
</dbReference>
<gene>
    <name evidence="9" type="ORF">OPV22_017540</name>
</gene>
<dbReference type="Proteomes" id="UP001222027">
    <property type="component" value="Unassembled WGS sequence"/>
</dbReference>
<evidence type="ECO:0000313" key="10">
    <source>
        <dbReference type="Proteomes" id="UP001222027"/>
    </source>
</evidence>
<keyword evidence="5" id="KW-0548">Nucleotidyltransferase</keyword>
<keyword evidence="4" id="KW-0808">Transferase</keyword>
<dbReference type="GO" id="GO:0006351">
    <property type="term" value="P:DNA-templated transcription"/>
    <property type="evidence" value="ECO:0007669"/>
    <property type="project" value="InterPro"/>
</dbReference>
<evidence type="ECO:0000313" key="9">
    <source>
        <dbReference type="EMBL" id="KAJ8485055.1"/>
    </source>
</evidence>
<evidence type="ECO:0000256" key="6">
    <source>
        <dbReference type="ARBA" id="ARBA00023163"/>
    </source>
</evidence>
<evidence type="ECO:0000256" key="5">
    <source>
        <dbReference type="ARBA" id="ARBA00022695"/>
    </source>
</evidence>
<comment type="similarity">
    <text evidence="1">Belongs to the RNA polymerase beta chain family.</text>
</comment>
<dbReference type="InterPro" id="IPR007641">
    <property type="entry name" value="RNA_pol_Rpb2_7"/>
</dbReference>
<dbReference type="GO" id="GO:0003899">
    <property type="term" value="F:DNA-directed RNA polymerase activity"/>
    <property type="evidence" value="ECO:0007669"/>
    <property type="project" value="UniProtKB-EC"/>
</dbReference>
<evidence type="ECO:0000256" key="1">
    <source>
        <dbReference type="ARBA" id="ARBA00006835"/>
    </source>
</evidence>
<dbReference type="Pfam" id="PF04560">
    <property type="entry name" value="RNA_pol_Rpb2_7"/>
    <property type="match status" value="1"/>
</dbReference>
<dbReference type="InterPro" id="IPR015712">
    <property type="entry name" value="DNA-dir_RNA_pol_su2"/>
</dbReference>
<dbReference type="InterPro" id="IPR037033">
    <property type="entry name" value="DNA-dir_RNAP_su2_hyb_sf"/>
</dbReference>
<protein>
    <recommendedName>
        <fullName evidence="2">DNA-directed RNA polymerase</fullName>
        <ecNumber evidence="2">2.7.7.6</ecNumber>
    </recommendedName>
</protein>
<dbReference type="GO" id="GO:0032549">
    <property type="term" value="F:ribonucleoside binding"/>
    <property type="evidence" value="ECO:0007669"/>
    <property type="project" value="InterPro"/>
</dbReference>
<feature type="domain" description="DNA-directed RNA polymerase subunit 2 hybrid-binding" evidence="7">
    <location>
        <begin position="4"/>
        <end position="94"/>
    </location>
</feature>
<evidence type="ECO:0000256" key="2">
    <source>
        <dbReference type="ARBA" id="ARBA00012418"/>
    </source>
</evidence>
<dbReference type="AlphaFoldDB" id="A0AAV8QZY5"/>
<evidence type="ECO:0000259" key="8">
    <source>
        <dbReference type="Pfam" id="PF04560"/>
    </source>
</evidence>
<reference evidence="9 10" key="1">
    <citation type="submission" date="2022-12" db="EMBL/GenBank/DDBJ databases">
        <title>Chromosome-scale assembly of the Ensete ventricosum genome.</title>
        <authorList>
            <person name="Dussert Y."/>
            <person name="Stocks J."/>
            <person name="Wendawek A."/>
            <person name="Woldeyes F."/>
            <person name="Nichols R.A."/>
            <person name="Borrell J.S."/>
        </authorList>
    </citation>
    <scope>NUCLEOTIDE SEQUENCE [LARGE SCALE GENOMIC DNA]</scope>
    <source>
        <strain evidence="10">cv. Maze</strain>
        <tissue evidence="9">Seeds</tissue>
    </source>
</reference>
<dbReference type="GO" id="GO:0003677">
    <property type="term" value="F:DNA binding"/>
    <property type="evidence" value="ECO:0007669"/>
    <property type="project" value="InterPro"/>
</dbReference>
<proteinExistence type="inferred from homology"/>
<sequence length="161" mass="18316">MRKVVAHVEKERDAIPFTDITVSNIIKALHKCGYEMFGNERIYHGHTGQRMTDMIFMGPTYYQRLKHMVKDKIQSKSRGLIDILTKQPIQGRSQSGGLRFGELESDCLVAYGAAHLLKEQLLDQSGAYRVHVCERCGLIAIANLQRSSFEYKGCKNKINII</sequence>
<evidence type="ECO:0000256" key="4">
    <source>
        <dbReference type="ARBA" id="ARBA00022679"/>
    </source>
</evidence>
<dbReference type="Gene3D" id="2.40.270.10">
    <property type="entry name" value="DNA-directed RNA polymerase, subunit 2, domain 6"/>
    <property type="match status" value="1"/>
</dbReference>
<evidence type="ECO:0000256" key="3">
    <source>
        <dbReference type="ARBA" id="ARBA00022478"/>
    </source>
</evidence>
<keyword evidence="6" id="KW-0804">Transcription</keyword>
<organism evidence="9 10">
    <name type="scientific">Ensete ventricosum</name>
    <name type="common">Abyssinian banana</name>
    <name type="synonym">Musa ensete</name>
    <dbReference type="NCBI Taxonomy" id="4639"/>
    <lineage>
        <taxon>Eukaryota</taxon>
        <taxon>Viridiplantae</taxon>
        <taxon>Streptophyta</taxon>
        <taxon>Embryophyta</taxon>
        <taxon>Tracheophyta</taxon>
        <taxon>Spermatophyta</taxon>
        <taxon>Magnoliopsida</taxon>
        <taxon>Liliopsida</taxon>
        <taxon>Zingiberales</taxon>
        <taxon>Musaceae</taxon>
        <taxon>Ensete</taxon>
    </lineage>
</organism>
<dbReference type="SUPFAM" id="SSF64484">
    <property type="entry name" value="beta and beta-prime subunits of DNA dependent RNA-polymerase"/>
    <property type="match status" value="1"/>
</dbReference>
<keyword evidence="10" id="KW-1185">Reference proteome</keyword>
<dbReference type="InterPro" id="IPR007120">
    <property type="entry name" value="DNA-dir_RNAP_su2_dom"/>
</dbReference>
<dbReference type="Pfam" id="PF00562">
    <property type="entry name" value="RNA_pol_Rpb2_6"/>
    <property type="match status" value="1"/>
</dbReference>
<evidence type="ECO:0000259" key="7">
    <source>
        <dbReference type="Pfam" id="PF00562"/>
    </source>
</evidence>
<keyword evidence="3" id="KW-0240">DNA-directed RNA polymerase</keyword>
<accession>A0AAV8QZY5</accession>
<dbReference type="PANTHER" id="PTHR20856">
    <property type="entry name" value="DNA-DIRECTED RNA POLYMERASE I SUBUNIT 2"/>
    <property type="match status" value="1"/>
</dbReference>
<dbReference type="GO" id="GO:0000428">
    <property type="term" value="C:DNA-directed RNA polymerase complex"/>
    <property type="evidence" value="ECO:0007669"/>
    <property type="project" value="UniProtKB-KW"/>
</dbReference>
<dbReference type="EMBL" id="JAQQAF010000005">
    <property type="protein sequence ID" value="KAJ8485055.1"/>
    <property type="molecule type" value="Genomic_DNA"/>
</dbReference>